<keyword evidence="2" id="KW-0645">Protease</keyword>
<reference evidence="5" key="1">
    <citation type="submission" date="2020-05" db="EMBL/GenBank/DDBJ databases">
        <authorList>
            <person name="Chiriac C."/>
            <person name="Salcher M."/>
            <person name="Ghai R."/>
            <person name="Kavagutti S V."/>
        </authorList>
    </citation>
    <scope>NUCLEOTIDE SEQUENCE</scope>
</reference>
<comment type="similarity">
    <text evidence="1">Belongs to the peptidase S1C family.</text>
</comment>
<proteinExistence type="inferred from homology"/>
<dbReference type="PANTHER" id="PTHR43343:SF3">
    <property type="entry name" value="PROTEASE DO-LIKE 8, CHLOROPLASTIC"/>
    <property type="match status" value="1"/>
</dbReference>
<dbReference type="SUPFAM" id="SSF50156">
    <property type="entry name" value="PDZ domain-like"/>
    <property type="match status" value="1"/>
</dbReference>
<evidence type="ECO:0000256" key="4">
    <source>
        <dbReference type="ARBA" id="ARBA00022825"/>
    </source>
</evidence>
<dbReference type="Gene3D" id="2.30.42.10">
    <property type="match status" value="1"/>
</dbReference>
<dbReference type="GO" id="GO:0006508">
    <property type="term" value="P:proteolysis"/>
    <property type="evidence" value="ECO:0007669"/>
    <property type="project" value="UniProtKB-KW"/>
</dbReference>
<dbReference type="SUPFAM" id="SSF50494">
    <property type="entry name" value="Trypsin-like serine proteases"/>
    <property type="match status" value="1"/>
</dbReference>
<name>A0A6J7HZD1_9ZZZZ</name>
<evidence type="ECO:0000256" key="1">
    <source>
        <dbReference type="ARBA" id="ARBA00010541"/>
    </source>
</evidence>
<sequence length="380" mass="38004">MTINDAEVKTSSFKANFVKVGAGFLLGSLVVGGAATAASSDPLGVKACVDKKTQVMYLSTSGACSSTRTLVSLGGSSIDVKSIAALVTPSVVSIEVTTDQGTGTGSGSIYQSSATSSYIITNNHVVESAADTGTITVEMINGDNFPATIVGRDATYDIAVIKINKGNLPIINIGDSSKLSVGDPVVAIGSPLGLASTVTSGIVSALNRPVTTGTTGAESFVDAIQTDAAINPGNSGGALLDSAGRIVGVNSAIATLSSDGSSGNIGLGFSIPINEAKRVVDELIATGKSTRPYLGIYFDTTFTGTGAKILKLSPGEAADKAGIPAGAIIRSIDGVKIADQVGAIVRIRSYAPGATVTILVDLPTGGQKSFKVLLGSAPSN</sequence>
<gene>
    <name evidence="5" type="ORF">UFOPK3667_00872</name>
    <name evidence="6" type="ORF">UFOPK4444_00591</name>
</gene>
<dbReference type="EMBL" id="CAFBMU010000008">
    <property type="protein sequence ID" value="CAB4923845.1"/>
    <property type="molecule type" value="Genomic_DNA"/>
</dbReference>
<dbReference type="InterPro" id="IPR051201">
    <property type="entry name" value="Chloro_Bact_Ser_Proteases"/>
</dbReference>
<dbReference type="GO" id="GO:0004252">
    <property type="term" value="F:serine-type endopeptidase activity"/>
    <property type="evidence" value="ECO:0007669"/>
    <property type="project" value="InterPro"/>
</dbReference>
<dbReference type="FunFam" id="2.40.10.10:FF:000001">
    <property type="entry name" value="Periplasmic serine protease DegS"/>
    <property type="match status" value="1"/>
</dbReference>
<evidence type="ECO:0000256" key="2">
    <source>
        <dbReference type="ARBA" id="ARBA00022670"/>
    </source>
</evidence>
<dbReference type="InterPro" id="IPR001940">
    <property type="entry name" value="Peptidase_S1C"/>
</dbReference>
<dbReference type="PANTHER" id="PTHR43343">
    <property type="entry name" value="PEPTIDASE S12"/>
    <property type="match status" value="1"/>
</dbReference>
<dbReference type="EMBL" id="CAFBRZ010000026">
    <property type="protein sequence ID" value="CAB5149919.1"/>
    <property type="molecule type" value="Genomic_DNA"/>
</dbReference>
<dbReference type="Pfam" id="PF13365">
    <property type="entry name" value="Trypsin_2"/>
    <property type="match status" value="1"/>
</dbReference>
<organism evidence="5">
    <name type="scientific">freshwater metagenome</name>
    <dbReference type="NCBI Taxonomy" id="449393"/>
    <lineage>
        <taxon>unclassified sequences</taxon>
        <taxon>metagenomes</taxon>
        <taxon>ecological metagenomes</taxon>
    </lineage>
</organism>
<protein>
    <submittedName>
        <fullName evidence="5">Unannotated protein</fullName>
    </submittedName>
</protein>
<dbReference type="PRINTS" id="PR00834">
    <property type="entry name" value="PROTEASES2C"/>
</dbReference>
<dbReference type="InterPro" id="IPR009003">
    <property type="entry name" value="Peptidase_S1_PA"/>
</dbReference>
<keyword evidence="4" id="KW-0720">Serine protease</keyword>
<keyword evidence="3" id="KW-0378">Hydrolase</keyword>
<dbReference type="AlphaFoldDB" id="A0A6J7HZD1"/>
<evidence type="ECO:0000313" key="6">
    <source>
        <dbReference type="EMBL" id="CAB5149919.1"/>
    </source>
</evidence>
<accession>A0A6J7HZD1</accession>
<evidence type="ECO:0000313" key="5">
    <source>
        <dbReference type="EMBL" id="CAB4923845.1"/>
    </source>
</evidence>
<dbReference type="InterPro" id="IPR036034">
    <property type="entry name" value="PDZ_sf"/>
</dbReference>
<evidence type="ECO:0000256" key="3">
    <source>
        <dbReference type="ARBA" id="ARBA00022801"/>
    </source>
</evidence>
<dbReference type="InterPro" id="IPR043504">
    <property type="entry name" value="Peptidase_S1_PA_chymotrypsin"/>
</dbReference>
<dbReference type="Gene3D" id="2.40.10.10">
    <property type="entry name" value="Trypsin-like serine proteases"/>
    <property type="match status" value="2"/>
</dbReference>